<proteinExistence type="predicted"/>
<evidence type="ECO:0008006" key="3">
    <source>
        <dbReference type="Google" id="ProtNLM"/>
    </source>
</evidence>
<dbReference type="SUPFAM" id="SSF52777">
    <property type="entry name" value="CoA-dependent acyltransferases"/>
    <property type="match status" value="1"/>
</dbReference>
<dbReference type="Gene3D" id="3.30.559.10">
    <property type="entry name" value="Chloramphenicol acetyltransferase-like domain"/>
    <property type="match status" value="1"/>
</dbReference>
<reference evidence="1 2" key="1">
    <citation type="submission" date="2024-05" db="EMBL/GenBank/DDBJ databases">
        <authorList>
            <person name="Wallberg A."/>
        </authorList>
    </citation>
    <scope>NUCLEOTIDE SEQUENCE [LARGE SCALE GENOMIC DNA]</scope>
</reference>
<keyword evidence="2" id="KW-1185">Reference proteome</keyword>
<dbReference type="AlphaFoldDB" id="A0AAV2SQK6"/>
<dbReference type="InterPro" id="IPR023213">
    <property type="entry name" value="CAT-like_dom_sf"/>
</dbReference>
<sequence>MAGCLNQITSLYRPAARGVVSWNLPHTKRRGTYLYGPSIRQFSSGGELIYGSRDWRMVRPATPTEVTWEKFHRNYDRQAMPSFIFNSRKEIGEEIWRKSLQHTANKMETLRVCTHNRGDDLWICEVKNFDIDVKITENKPVLEVVDDMKNEGLDDSFWSVRIVPAEPGEVCAVPELREAFPHQYTLLFKWHHGLFDGTSVAYFIRVYTEILDDVLSGKTVNDDIKLGNYLYDYPLQTQKEIEQALKKDPLRLNEEKERM</sequence>
<comment type="caution">
    <text evidence="1">The sequence shown here is derived from an EMBL/GenBank/DDBJ whole genome shotgun (WGS) entry which is preliminary data.</text>
</comment>
<accession>A0AAV2SQK6</accession>
<evidence type="ECO:0000313" key="1">
    <source>
        <dbReference type="EMBL" id="CAL4221288.1"/>
    </source>
</evidence>
<organism evidence="1 2">
    <name type="scientific">Meganyctiphanes norvegica</name>
    <name type="common">Northern krill</name>
    <name type="synonym">Thysanopoda norvegica</name>
    <dbReference type="NCBI Taxonomy" id="48144"/>
    <lineage>
        <taxon>Eukaryota</taxon>
        <taxon>Metazoa</taxon>
        <taxon>Ecdysozoa</taxon>
        <taxon>Arthropoda</taxon>
        <taxon>Crustacea</taxon>
        <taxon>Multicrustacea</taxon>
        <taxon>Malacostraca</taxon>
        <taxon>Eumalacostraca</taxon>
        <taxon>Eucarida</taxon>
        <taxon>Euphausiacea</taxon>
        <taxon>Euphausiidae</taxon>
        <taxon>Meganyctiphanes</taxon>
    </lineage>
</organism>
<dbReference type="Proteomes" id="UP001497623">
    <property type="component" value="Unassembled WGS sequence"/>
</dbReference>
<name>A0AAV2SQK6_MEGNR</name>
<feature type="non-terminal residue" evidence="1">
    <location>
        <position position="259"/>
    </location>
</feature>
<gene>
    <name evidence="1" type="ORF">MNOR_LOCUS39119</name>
</gene>
<protein>
    <recommendedName>
        <fullName evidence="3">Condensation domain-containing protein</fullName>
    </recommendedName>
</protein>
<evidence type="ECO:0000313" key="2">
    <source>
        <dbReference type="Proteomes" id="UP001497623"/>
    </source>
</evidence>
<dbReference type="EMBL" id="CAXKWB010097231">
    <property type="protein sequence ID" value="CAL4221288.1"/>
    <property type="molecule type" value="Genomic_DNA"/>
</dbReference>